<name>G3INN6_CRIGR</name>
<evidence type="ECO:0000313" key="2">
    <source>
        <dbReference type="Proteomes" id="UP000001075"/>
    </source>
</evidence>
<protein>
    <submittedName>
        <fullName evidence="1">Uncharacterized protein</fullName>
    </submittedName>
</protein>
<reference evidence="2" key="1">
    <citation type="journal article" date="2011" name="Nat. Biotechnol.">
        <title>The genomic sequence of the Chinese hamster ovary (CHO)-K1 cell line.</title>
        <authorList>
            <person name="Xu X."/>
            <person name="Nagarajan H."/>
            <person name="Lewis N.E."/>
            <person name="Pan S."/>
            <person name="Cai Z."/>
            <person name="Liu X."/>
            <person name="Chen W."/>
            <person name="Xie M."/>
            <person name="Wang W."/>
            <person name="Hammond S."/>
            <person name="Andersen M.R."/>
            <person name="Neff N."/>
            <person name="Passarelli B."/>
            <person name="Koh W."/>
            <person name="Fan H.C."/>
            <person name="Wang J."/>
            <person name="Gui Y."/>
            <person name="Lee K.H."/>
            <person name="Betenbaugh M.J."/>
            <person name="Quake S.R."/>
            <person name="Famili I."/>
            <person name="Palsson B.O."/>
            <person name="Wang J."/>
        </authorList>
    </citation>
    <scope>NUCLEOTIDE SEQUENCE [LARGE SCALE GENOMIC DNA]</scope>
    <source>
        <strain evidence="2">CHO K1 cell line</strain>
    </source>
</reference>
<dbReference type="EMBL" id="JH006643">
    <property type="protein sequence ID" value="EGW14536.1"/>
    <property type="molecule type" value="Genomic_DNA"/>
</dbReference>
<proteinExistence type="predicted"/>
<dbReference type="Proteomes" id="UP000001075">
    <property type="component" value="Unassembled WGS sequence"/>
</dbReference>
<evidence type="ECO:0000313" key="1">
    <source>
        <dbReference type="EMBL" id="EGW14536.1"/>
    </source>
</evidence>
<dbReference type="AlphaFoldDB" id="G3INN6"/>
<organism evidence="1 2">
    <name type="scientific">Cricetulus griseus</name>
    <name type="common">Chinese hamster</name>
    <name type="synonym">Cricetulus barabensis griseus</name>
    <dbReference type="NCBI Taxonomy" id="10029"/>
    <lineage>
        <taxon>Eukaryota</taxon>
        <taxon>Metazoa</taxon>
        <taxon>Chordata</taxon>
        <taxon>Craniata</taxon>
        <taxon>Vertebrata</taxon>
        <taxon>Euteleostomi</taxon>
        <taxon>Mammalia</taxon>
        <taxon>Eutheria</taxon>
        <taxon>Euarchontoglires</taxon>
        <taxon>Glires</taxon>
        <taxon>Rodentia</taxon>
        <taxon>Myomorpha</taxon>
        <taxon>Muroidea</taxon>
        <taxon>Cricetidae</taxon>
        <taxon>Cricetinae</taxon>
        <taxon>Cricetulus</taxon>
    </lineage>
</organism>
<sequence>MYFCAASAHCSPDTCSLSSNLPQVLEPHPHPVSQVFQCSLCQLLVCSCQL</sequence>
<accession>G3INN6</accession>
<dbReference type="eggNOG" id="ENOG502S6PI">
    <property type="taxonomic scope" value="Eukaryota"/>
</dbReference>
<dbReference type="InParanoid" id="G3INN6"/>
<gene>
    <name evidence="1" type="ORF">I79_025564</name>
</gene>
<dbReference type="PaxDb" id="10029-XP_007609635.1"/>